<dbReference type="PANTHER" id="PTHR47957:SF3">
    <property type="entry name" value="ATP-DEPENDENT HELICASE HRQ1"/>
    <property type="match status" value="1"/>
</dbReference>
<dbReference type="SUPFAM" id="SSF52540">
    <property type="entry name" value="P-loop containing nucleoside triphosphate hydrolases"/>
    <property type="match status" value="2"/>
</dbReference>
<gene>
    <name evidence="2" type="ORF">QNH45_04835</name>
</gene>
<name>A0AA95RXV8_9BACI</name>
<sequence>MTITMRNACLNRERIINAVRMEIVGPSAINENAVPLKVIGNIELEKEAAYKKYYWINCGVKEEVLQYELPARRYSAGMLYPLNTPVAEIVMDDVIIESIDREQEGVNRLKQKNYSAEEASEEKAYMNNERLPSSLGLTCHISNETQNLKVIFNAGHYKSQSINIQGRGKRKWWLRESMVAEVNVDMKELKKSYVSSIKLIPKNFKGEHIHKLDLELNLQYREIKGNQLVTVTVTNRTKSLKKEGSQADELMTFQSEITLEIEGIGEFKSYPKYYQRNLPMTEDEANDELLYRNKINYAFGHGCSTSWDQRTDIVKEVKTSFIPTYETTSMTPDVEIFEKGEWKKINIRMVDLANVKTFKEVKQLLLPLIIGYADWIQKQYDELPLIDKSLRNVAKRNLLLCKDSLERMKRGLEHLENEKVRQAFILANQAILLQQVNGKKTRIPRVQDFEITYDILIGETVLTLDKLQNSSNSWRAFQIAFFLMSLDSIVNDDSIEREVVDLIWFPTGGGKTEAYLAVASFGMFYRRLLNPRDVGVDVIMRYTLRLLTADQFQRSARLICAMEYLRNETVFNLGEEPFSIGMWVGSSTSPNQHKVALEKLRGMKQGGKDSTFIVSKCPWCGSTLGKVKGAGKQSVVLGFKNKKNELVTYCPDKECHFHKEIPVYFVDESIYEKCPTFLIGTVDKFVQLAWNPKARTLFGIDEYGNQRVTPPNLIIQDELHLISGPLGTLAGLFETVIEELCTKIVNGKRIKPKIISATATIKEFETQARCLFGRTQARLFPSPGLEIDDSFFAKVAVDAENRLMPGREYVGIFTSNVGLMMSEVQVFSSILQEANRLPQDEKDPYWTLLAFYNSLRELGAGINLCTMDIPTYMRAIQSREGYPENRFIREPLELTSRMQSDEIAATIDHLKVELKNENKKNVLDVCLASNIIEVGVDIDRLSVMAIVGQPKTTAQYIQVSGRVGRRWAERPGVIFTLYSNRNSRDKSHFEHFNEYHQRLYAQVETTSVTPFSEESLSRGLSAVIIAFLRQRFGKKISREPDSMEYMNIFKTMEFQNFLRCLVERVTLIDEEQVPVFKKNFEDFHTLMCGNYFTIWKVEDEGQGMMFVSGDPIAQKNSPKSIGVINSLRSVDATSLGKISLDVTNRKEEEKVELDWGDIF</sequence>
<dbReference type="Gene3D" id="3.40.50.300">
    <property type="entry name" value="P-loop containing nucleotide triphosphate hydrolases"/>
    <property type="match status" value="1"/>
</dbReference>
<dbReference type="Proteomes" id="UP001178303">
    <property type="component" value="Chromosome"/>
</dbReference>
<dbReference type="PROSITE" id="PS51194">
    <property type="entry name" value="HELICASE_CTER"/>
    <property type="match status" value="1"/>
</dbReference>
<dbReference type="AlphaFoldDB" id="A0AA95RXV8"/>
<dbReference type="InterPro" id="IPR001650">
    <property type="entry name" value="Helicase_C-like"/>
</dbReference>
<accession>A0AA95RXV8</accession>
<dbReference type="GO" id="GO:0043138">
    <property type="term" value="F:3'-5' DNA helicase activity"/>
    <property type="evidence" value="ECO:0007669"/>
    <property type="project" value="TreeGrafter"/>
</dbReference>
<reference evidence="2" key="1">
    <citation type="submission" date="2023-05" db="EMBL/GenBank/DDBJ databases">
        <title>Comparative genomics of Bacillaceae isolates and their secondary metabolite potential.</title>
        <authorList>
            <person name="Song L."/>
            <person name="Nielsen L.J."/>
            <person name="Mohite O."/>
            <person name="Xu X."/>
            <person name="Weber T."/>
            <person name="Kovacs A.T."/>
        </authorList>
    </citation>
    <scope>NUCLEOTIDE SEQUENCE</scope>
    <source>
        <strain evidence="2">LN15</strain>
    </source>
</reference>
<dbReference type="Pfam" id="PF00271">
    <property type="entry name" value="Helicase_C"/>
    <property type="match status" value="1"/>
</dbReference>
<protein>
    <submittedName>
        <fullName evidence="2">Helicase-related protein</fullName>
    </submittedName>
</protein>
<dbReference type="RefSeq" id="WP_283884417.1">
    <property type="nucleotide sequence ID" value="NZ_CP126099.1"/>
</dbReference>
<keyword evidence="2" id="KW-0067">ATP-binding</keyword>
<keyword evidence="2" id="KW-0547">Nucleotide-binding</keyword>
<dbReference type="CDD" id="cd18785">
    <property type="entry name" value="SF2_C"/>
    <property type="match status" value="1"/>
</dbReference>
<dbReference type="PANTHER" id="PTHR47957">
    <property type="entry name" value="ATP-DEPENDENT HELICASE HRQ1"/>
    <property type="match status" value="1"/>
</dbReference>
<dbReference type="EMBL" id="CP126099">
    <property type="protein sequence ID" value="WHY30102.1"/>
    <property type="molecule type" value="Genomic_DNA"/>
</dbReference>
<evidence type="ECO:0000313" key="2">
    <source>
        <dbReference type="EMBL" id="WHY30102.1"/>
    </source>
</evidence>
<proteinExistence type="predicted"/>
<keyword evidence="2" id="KW-0378">Hydrolase</keyword>
<keyword evidence="2" id="KW-0347">Helicase</keyword>
<dbReference type="GO" id="GO:0036297">
    <property type="term" value="P:interstrand cross-link repair"/>
    <property type="evidence" value="ECO:0007669"/>
    <property type="project" value="TreeGrafter"/>
</dbReference>
<evidence type="ECO:0000313" key="3">
    <source>
        <dbReference type="Proteomes" id="UP001178303"/>
    </source>
</evidence>
<dbReference type="InterPro" id="IPR027417">
    <property type="entry name" value="P-loop_NTPase"/>
</dbReference>
<dbReference type="SMART" id="SM00490">
    <property type="entry name" value="HELICc"/>
    <property type="match status" value="1"/>
</dbReference>
<feature type="domain" description="Helicase C-terminal" evidence="1">
    <location>
        <begin position="829"/>
        <end position="1017"/>
    </location>
</feature>
<dbReference type="GO" id="GO:0006289">
    <property type="term" value="P:nucleotide-excision repair"/>
    <property type="evidence" value="ECO:0007669"/>
    <property type="project" value="TreeGrafter"/>
</dbReference>
<organism evidence="2 3">
    <name type="scientific">Bacillus wiedmannii</name>
    <dbReference type="NCBI Taxonomy" id="1890302"/>
    <lineage>
        <taxon>Bacteria</taxon>
        <taxon>Bacillati</taxon>
        <taxon>Bacillota</taxon>
        <taxon>Bacilli</taxon>
        <taxon>Bacillales</taxon>
        <taxon>Bacillaceae</taxon>
        <taxon>Bacillus</taxon>
        <taxon>Bacillus cereus group</taxon>
    </lineage>
</organism>
<evidence type="ECO:0000259" key="1">
    <source>
        <dbReference type="PROSITE" id="PS51194"/>
    </source>
</evidence>